<dbReference type="Gene3D" id="2.60.120.620">
    <property type="entry name" value="q2cbj1_9rhob like domain"/>
    <property type="match status" value="1"/>
</dbReference>
<name>A0A316C2C6_PSESE</name>
<keyword evidence="1" id="KW-0223">Dioxygenase</keyword>
<sequence>MENVFVMPKSKHVGLTSGQVQSFINDGFVKFENAFSLDLAKQCRDELWAEIGLSQDDPEKWVRPVIRVASKSSPPFIEAANTPQLHRAYDQLVGENRWIAPKELGTFPIRFPSPESPGDDGWHVDVSFGTDNPDFMEWRANVKSSGRALLMLFLLSDVGPNDAPTKIRKRSHGTIARELLPYVDAGATLRQLSANGYASTEGCDVELATGAAGTVYLCHPFIVHAAQPHRGEQPRFMAQPPLLPKGEFDPALPPSPVQMAIRQACRLTL</sequence>
<dbReference type="GO" id="GO:0051213">
    <property type="term" value="F:dioxygenase activity"/>
    <property type="evidence" value="ECO:0007669"/>
    <property type="project" value="UniProtKB-KW"/>
</dbReference>
<accession>A0A316C2C6</accession>
<proteinExistence type="predicted"/>
<comment type="caution">
    <text evidence="1">The sequence shown here is derived from an EMBL/GenBank/DDBJ whole genome shotgun (WGS) entry which is preliminary data.</text>
</comment>
<keyword evidence="2" id="KW-1185">Reference proteome</keyword>
<gene>
    <name evidence="1" type="ORF">C7441_108152</name>
</gene>
<dbReference type="EMBL" id="QGGG01000008">
    <property type="protein sequence ID" value="PWJ83758.1"/>
    <property type="molecule type" value="Genomic_DNA"/>
</dbReference>
<evidence type="ECO:0000313" key="2">
    <source>
        <dbReference type="Proteomes" id="UP000245396"/>
    </source>
</evidence>
<evidence type="ECO:0000313" key="1">
    <source>
        <dbReference type="EMBL" id="PWJ83758.1"/>
    </source>
</evidence>
<dbReference type="Proteomes" id="UP000245396">
    <property type="component" value="Unassembled WGS sequence"/>
</dbReference>
<dbReference type="AlphaFoldDB" id="A0A316C2C6"/>
<reference evidence="1 2" key="1">
    <citation type="submission" date="2018-05" db="EMBL/GenBank/DDBJ databases">
        <title>Genomic Encyclopedia of Type Strains, Phase IV (KMG-IV): sequencing the most valuable type-strain genomes for metagenomic binning, comparative biology and taxonomic classification.</title>
        <authorList>
            <person name="Goeker M."/>
        </authorList>
    </citation>
    <scope>NUCLEOTIDE SEQUENCE [LARGE SCALE GENOMIC DNA]</scope>
    <source>
        <strain evidence="1 2">DSM 6986</strain>
    </source>
</reference>
<protein>
    <submittedName>
        <fullName evidence="1">Phytanoyl-CoA dioxygenase PhyH</fullName>
    </submittedName>
</protein>
<dbReference type="SUPFAM" id="SSF51197">
    <property type="entry name" value="Clavaminate synthase-like"/>
    <property type="match status" value="1"/>
</dbReference>
<organism evidence="1 2">
    <name type="scientific">Pseudaminobacter salicylatoxidans</name>
    <dbReference type="NCBI Taxonomy" id="93369"/>
    <lineage>
        <taxon>Bacteria</taxon>
        <taxon>Pseudomonadati</taxon>
        <taxon>Pseudomonadota</taxon>
        <taxon>Alphaproteobacteria</taxon>
        <taxon>Hyphomicrobiales</taxon>
        <taxon>Phyllobacteriaceae</taxon>
        <taxon>Pseudaminobacter</taxon>
    </lineage>
</organism>
<keyword evidence="1" id="KW-0560">Oxidoreductase</keyword>